<proteinExistence type="predicted"/>
<accession>L1ME10</accession>
<sequence>MKTWGNSVGAETTFRLVRVTPILRWVFPAASDKLSIYVASESFWIASCFGLN</sequence>
<protein>
    <submittedName>
        <fullName evidence="1">Uncharacterized protein</fullName>
    </submittedName>
</protein>
<evidence type="ECO:0000313" key="1">
    <source>
        <dbReference type="EMBL" id="EKX89194.1"/>
    </source>
</evidence>
<name>L1ME10_9CORY</name>
<reference evidence="1 2" key="1">
    <citation type="submission" date="2012-05" db="EMBL/GenBank/DDBJ databases">
        <authorList>
            <person name="Weinstock G."/>
            <person name="Sodergren E."/>
            <person name="Lobos E.A."/>
            <person name="Fulton L."/>
            <person name="Fulton R."/>
            <person name="Courtney L."/>
            <person name="Fronick C."/>
            <person name="O'Laughlin M."/>
            <person name="Godfrey J."/>
            <person name="Wilson R.M."/>
            <person name="Miner T."/>
            <person name="Farmer C."/>
            <person name="Delehaunty K."/>
            <person name="Cordes M."/>
            <person name="Minx P."/>
            <person name="Tomlinson C."/>
            <person name="Chen J."/>
            <person name="Wollam A."/>
            <person name="Pepin K.H."/>
            <person name="Bhonagiri V."/>
            <person name="Zhang X."/>
            <person name="Suruliraj S."/>
            <person name="Warren W."/>
            <person name="Mitreva M."/>
            <person name="Mardis E.R."/>
            <person name="Wilson R.K."/>
        </authorList>
    </citation>
    <scope>NUCLEOTIDE SEQUENCE [LARGE SCALE GENOMIC DNA]</scope>
    <source>
        <strain evidence="1 2">F0235</strain>
    </source>
</reference>
<dbReference type="HOGENOM" id="CLU_3078837_0_0_11"/>
<organism evidence="1 2">
    <name type="scientific">Corynebacterium durum F0235</name>
    <dbReference type="NCBI Taxonomy" id="1035195"/>
    <lineage>
        <taxon>Bacteria</taxon>
        <taxon>Bacillati</taxon>
        <taxon>Actinomycetota</taxon>
        <taxon>Actinomycetes</taxon>
        <taxon>Mycobacteriales</taxon>
        <taxon>Corynebacteriaceae</taxon>
        <taxon>Corynebacterium</taxon>
    </lineage>
</organism>
<dbReference type="Proteomes" id="UP000010445">
    <property type="component" value="Unassembled WGS sequence"/>
</dbReference>
<evidence type="ECO:0000313" key="2">
    <source>
        <dbReference type="Proteomes" id="UP000010445"/>
    </source>
</evidence>
<keyword evidence="2" id="KW-1185">Reference proteome</keyword>
<dbReference type="AlphaFoldDB" id="L1ME10"/>
<gene>
    <name evidence="1" type="ORF">HMPREF9997_01962</name>
</gene>
<dbReference type="EMBL" id="AMEM01000025">
    <property type="protein sequence ID" value="EKX89194.1"/>
    <property type="molecule type" value="Genomic_DNA"/>
</dbReference>
<comment type="caution">
    <text evidence="1">The sequence shown here is derived from an EMBL/GenBank/DDBJ whole genome shotgun (WGS) entry which is preliminary data.</text>
</comment>